<proteinExistence type="predicted"/>
<dbReference type="Proteomes" id="UP001189429">
    <property type="component" value="Unassembled WGS sequence"/>
</dbReference>
<accession>A0ABN9YCP2</accession>
<evidence type="ECO:0000256" key="1">
    <source>
        <dbReference type="SAM" id="SignalP"/>
    </source>
</evidence>
<organism evidence="2 3">
    <name type="scientific">Prorocentrum cordatum</name>
    <dbReference type="NCBI Taxonomy" id="2364126"/>
    <lineage>
        <taxon>Eukaryota</taxon>
        <taxon>Sar</taxon>
        <taxon>Alveolata</taxon>
        <taxon>Dinophyceae</taxon>
        <taxon>Prorocentrales</taxon>
        <taxon>Prorocentraceae</taxon>
        <taxon>Prorocentrum</taxon>
    </lineage>
</organism>
<dbReference type="EMBL" id="CAUYUJ010022417">
    <property type="protein sequence ID" value="CAK0910543.1"/>
    <property type="molecule type" value="Genomic_DNA"/>
</dbReference>
<gene>
    <name evidence="2" type="ORF">PCOR1329_LOCUS84699</name>
</gene>
<sequence>MRRAAPWPCRPWAWAAAALLRGPAAAASWVAAVRGPCEQVGACVQSPNYPGRYGGQQSCEISVNPWAQESVSAIRFRSERNYDVLTVNGKRYSGHFSRGPQDVVAPGAILWSSDDGVESTGWKICRTS</sequence>
<keyword evidence="3" id="KW-1185">Reference proteome</keyword>
<feature type="signal peptide" evidence="1">
    <location>
        <begin position="1"/>
        <end position="26"/>
    </location>
</feature>
<reference evidence="2" key="1">
    <citation type="submission" date="2023-10" db="EMBL/GenBank/DDBJ databases">
        <authorList>
            <person name="Chen Y."/>
            <person name="Shah S."/>
            <person name="Dougan E. K."/>
            <person name="Thang M."/>
            <person name="Chan C."/>
        </authorList>
    </citation>
    <scope>NUCLEOTIDE SEQUENCE [LARGE SCALE GENOMIC DNA]</scope>
</reference>
<protein>
    <recommendedName>
        <fullName evidence="4">CUB domain-containing protein</fullName>
    </recommendedName>
</protein>
<evidence type="ECO:0000313" key="3">
    <source>
        <dbReference type="Proteomes" id="UP001189429"/>
    </source>
</evidence>
<comment type="caution">
    <text evidence="2">The sequence shown here is derived from an EMBL/GenBank/DDBJ whole genome shotgun (WGS) entry which is preliminary data.</text>
</comment>
<feature type="chain" id="PRO_5047480410" description="CUB domain-containing protein" evidence="1">
    <location>
        <begin position="27"/>
        <end position="128"/>
    </location>
</feature>
<evidence type="ECO:0000313" key="2">
    <source>
        <dbReference type="EMBL" id="CAK0910543.1"/>
    </source>
</evidence>
<feature type="non-terminal residue" evidence="2">
    <location>
        <position position="128"/>
    </location>
</feature>
<name>A0ABN9YCP2_9DINO</name>
<keyword evidence="1" id="KW-0732">Signal</keyword>
<evidence type="ECO:0008006" key="4">
    <source>
        <dbReference type="Google" id="ProtNLM"/>
    </source>
</evidence>